<keyword evidence="1" id="KW-1133">Transmembrane helix</keyword>
<dbReference type="PANTHER" id="PTHR36535">
    <property type="entry name" value="YALI0E30327P"/>
    <property type="match status" value="1"/>
</dbReference>
<evidence type="ECO:0000313" key="2">
    <source>
        <dbReference type="EMBL" id="GJJ72938.1"/>
    </source>
</evidence>
<dbReference type="EMBL" id="BQFW01000007">
    <property type="protein sequence ID" value="GJJ72938.1"/>
    <property type="molecule type" value="Genomic_DNA"/>
</dbReference>
<evidence type="ECO:0000256" key="1">
    <source>
        <dbReference type="SAM" id="Phobius"/>
    </source>
</evidence>
<dbReference type="InterPro" id="IPR013901">
    <property type="entry name" value="Anthrone_oxy"/>
</dbReference>
<sequence>MPLSQQVCTFFNGDNLLLISKCITIASMGIGAGAGVAMNGTIMPTLTKLSGASAVSFWSQMAHPAKMTQLSSLITAFLGGVGVYYKTKNKYFLYGSLLMLSIIPYTVVMFLPINRELFAFAKSGLADVDGSFARKIVTWNRNQYGRTALNFAALFTTLYGALKEGEGDNKEKPE</sequence>
<feature type="transmembrane region" description="Helical" evidence="1">
    <location>
        <begin position="91"/>
        <end position="113"/>
    </location>
</feature>
<dbReference type="AlphaFoldDB" id="A0A9P3LWC6"/>
<evidence type="ECO:0000313" key="3">
    <source>
        <dbReference type="Proteomes" id="UP000827284"/>
    </source>
</evidence>
<organism evidence="2 3">
    <name type="scientific">Entomortierella parvispora</name>
    <dbReference type="NCBI Taxonomy" id="205924"/>
    <lineage>
        <taxon>Eukaryota</taxon>
        <taxon>Fungi</taxon>
        <taxon>Fungi incertae sedis</taxon>
        <taxon>Mucoromycota</taxon>
        <taxon>Mortierellomycotina</taxon>
        <taxon>Mortierellomycetes</taxon>
        <taxon>Mortierellales</taxon>
        <taxon>Mortierellaceae</taxon>
        <taxon>Entomortierella</taxon>
    </lineage>
</organism>
<feature type="transmembrane region" description="Helical" evidence="1">
    <location>
        <begin position="67"/>
        <end position="85"/>
    </location>
</feature>
<gene>
    <name evidence="2" type="ORF">EMPS_05296</name>
</gene>
<protein>
    <submittedName>
        <fullName evidence="2">Uncharacterized protein</fullName>
    </submittedName>
</protein>
<accession>A0A9P3LWC6</accession>
<keyword evidence="1" id="KW-0812">Transmembrane</keyword>
<dbReference type="Pfam" id="PF08592">
    <property type="entry name" value="Anthrone_oxy"/>
    <property type="match status" value="1"/>
</dbReference>
<proteinExistence type="predicted"/>
<dbReference type="OrthoDB" id="5954308at2759"/>
<dbReference type="Proteomes" id="UP000827284">
    <property type="component" value="Unassembled WGS sequence"/>
</dbReference>
<feature type="transmembrane region" description="Helical" evidence="1">
    <location>
        <begin position="23"/>
        <end position="46"/>
    </location>
</feature>
<keyword evidence="1" id="KW-0472">Membrane</keyword>
<dbReference type="PANTHER" id="PTHR36535:SF1">
    <property type="entry name" value="DUF1772 DOMAIN-CONTAINING PROTEIN"/>
    <property type="match status" value="1"/>
</dbReference>
<keyword evidence="3" id="KW-1185">Reference proteome</keyword>
<name>A0A9P3LWC6_9FUNG</name>
<reference evidence="2" key="1">
    <citation type="submission" date="2021-11" db="EMBL/GenBank/DDBJ databases">
        <authorList>
            <person name="Herlambang A."/>
            <person name="Guo Y."/>
            <person name="Takashima Y."/>
            <person name="Nishizawa T."/>
        </authorList>
    </citation>
    <scope>NUCLEOTIDE SEQUENCE</scope>
    <source>
        <strain evidence="2">E1425</strain>
    </source>
</reference>
<reference evidence="2" key="2">
    <citation type="journal article" date="2022" name="Microbiol. Resour. Announc.">
        <title>Whole-Genome Sequence of Entomortierella parvispora E1425, a Mucoromycotan Fungus Associated with Burkholderiaceae-Related Endosymbiotic Bacteria.</title>
        <authorList>
            <person name="Herlambang A."/>
            <person name="Guo Y."/>
            <person name="Takashima Y."/>
            <person name="Narisawa K."/>
            <person name="Ohta H."/>
            <person name="Nishizawa T."/>
        </authorList>
    </citation>
    <scope>NUCLEOTIDE SEQUENCE</scope>
    <source>
        <strain evidence="2">E1425</strain>
    </source>
</reference>
<comment type="caution">
    <text evidence="2">The sequence shown here is derived from an EMBL/GenBank/DDBJ whole genome shotgun (WGS) entry which is preliminary data.</text>
</comment>